<reference evidence="1" key="1">
    <citation type="submission" date="2014-07" db="EMBL/GenBank/DDBJ databases">
        <title>Identification of a novel salt tolerance gene in wild soybean by whole-genome sequencing.</title>
        <authorList>
            <person name="Lam H.-M."/>
            <person name="Qi X."/>
            <person name="Li M.-W."/>
            <person name="Liu X."/>
            <person name="Xie M."/>
            <person name="Ni M."/>
            <person name="Xu X."/>
        </authorList>
    </citation>
    <scope>NUCLEOTIDE SEQUENCE [LARGE SCALE GENOMIC DNA]</scope>
    <source>
        <tissue evidence="1">Root</tissue>
    </source>
</reference>
<dbReference type="Proteomes" id="UP000053555">
    <property type="component" value="Unassembled WGS sequence"/>
</dbReference>
<proteinExistence type="predicted"/>
<protein>
    <recommendedName>
        <fullName evidence="2">Transposon TX1 149 kDa protein</fullName>
    </recommendedName>
</protein>
<gene>
    <name evidence="1" type="ORF">glysoja_037619</name>
</gene>
<dbReference type="EMBL" id="KN667408">
    <property type="protein sequence ID" value="KHN06875.1"/>
    <property type="molecule type" value="Genomic_DNA"/>
</dbReference>
<sequence length="63" mass="7220">LKEYHDHGVFPRGYNSSFISFISKAIDPQILGEFRPISLLGSMYKILANILSNRLKRVLDKVI</sequence>
<evidence type="ECO:0008006" key="2">
    <source>
        <dbReference type="Google" id="ProtNLM"/>
    </source>
</evidence>
<dbReference type="AlphaFoldDB" id="A0A0B2PC45"/>
<accession>A0A0B2PC45</accession>
<name>A0A0B2PC45_GLYSO</name>
<feature type="non-terminal residue" evidence="1">
    <location>
        <position position="63"/>
    </location>
</feature>
<organism evidence="1">
    <name type="scientific">Glycine soja</name>
    <name type="common">Wild soybean</name>
    <dbReference type="NCBI Taxonomy" id="3848"/>
    <lineage>
        <taxon>Eukaryota</taxon>
        <taxon>Viridiplantae</taxon>
        <taxon>Streptophyta</taxon>
        <taxon>Embryophyta</taxon>
        <taxon>Tracheophyta</taxon>
        <taxon>Spermatophyta</taxon>
        <taxon>Magnoliopsida</taxon>
        <taxon>eudicotyledons</taxon>
        <taxon>Gunneridae</taxon>
        <taxon>Pentapetalae</taxon>
        <taxon>rosids</taxon>
        <taxon>fabids</taxon>
        <taxon>Fabales</taxon>
        <taxon>Fabaceae</taxon>
        <taxon>Papilionoideae</taxon>
        <taxon>50 kb inversion clade</taxon>
        <taxon>NPAAA clade</taxon>
        <taxon>indigoferoid/millettioid clade</taxon>
        <taxon>Phaseoleae</taxon>
        <taxon>Glycine</taxon>
        <taxon>Glycine subgen. Soja</taxon>
    </lineage>
</organism>
<evidence type="ECO:0000313" key="1">
    <source>
        <dbReference type="EMBL" id="KHN06875.1"/>
    </source>
</evidence>
<feature type="non-terminal residue" evidence="1">
    <location>
        <position position="1"/>
    </location>
</feature>